<dbReference type="GO" id="GO:0031398">
    <property type="term" value="P:positive regulation of protein ubiquitination"/>
    <property type="evidence" value="ECO:0007669"/>
    <property type="project" value="TreeGrafter"/>
</dbReference>
<keyword evidence="2" id="KW-1185">Reference proteome</keyword>
<dbReference type="GO" id="GO:0005737">
    <property type="term" value="C:cytoplasm"/>
    <property type="evidence" value="ECO:0007669"/>
    <property type="project" value="TreeGrafter"/>
</dbReference>
<proteinExistence type="predicted"/>
<dbReference type="CDD" id="cd00022">
    <property type="entry name" value="BIR"/>
    <property type="match status" value="2"/>
</dbReference>
<dbReference type="PANTHER" id="PTHR10044:SF139">
    <property type="entry name" value="DEATH-ASSOCIATED INHIBITOR OF APOPTOSIS 2"/>
    <property type="match status" value="1"/>
</dbReference>
<dbReference type="GO" id="GO:0090263">
    <property type="term" value="P:positive regulation of canonical Wnt signaling pathway"/>
    <property type="evidence" value="ECO:0007669"/>
    <property type="project" value="TreeGrafter"/>
</dbReference>
<protein>
    <submittedName>
        <fullName evidence="1">Uncharacterized protein</fullName>
    </submittedName>
</protein>
<dbReference type="AlphaFoldDB" id="A0A7R8UKC3"/>
<organism evidence="1 2">
    <name type="scientific">Hermetia illucens</name>
    <name type="common">Black soldier fly</name>
    <dbReference type="NCBI Taxonomy" id="343691"/>
    <lineage>
        <taxon>Eukaryota</taxon>
        <taxon>Metazoa</taxon>
        <taxon>Ecdysozoa</taxon>
        <taxon>Arthropoda</taxon>
        <taxon>Hexapoda</taxon>
        <taxon>Insecta</taxon>
        <taxon>Pterygota</taxon>
        <taxon>Neoptera</taxon>
        <taxon>Endopterygota</taxon>
        <taxon>Diptera</taxon>
        <taxon>Brachycera</taxon>
        <taxon>Stratiomyomorpha</taxon>
        <taxon>Stratiomyidae</taxon>
        <taxon>Hermetiinae</taxon>
        <taxon>Hermetia</taxon>
    </lineage>
</organism>
<dbReference type="Pfam" id="PF00653">
    <property type="entry name" value="BIR"/>
    <property type="match status" value="5"/>
</dbReference>
<dbReference type="PANTHER" id="PTHR10044">
    <property type="entry name" value="INHIBITOR OF APOPTOSIS"/>
    <property type="match status" value="1"/>
</dbReference>
<dbReference type="SUPFAM" id="SSF57924">
    <property type="entry name" value="Inhibitor of apoptosis (IAP) repeat"/>
    <property type="match status" value="5"/>
</dbReference>
<dbReference type="GO" id="GO:0051726">
    <property type="term" value="P:regulation of cell cycle"/>
    <property type="evidence" value="ECO:0007669"/>
    <property type="project" value="TreeGrafter"/>
</dbReference>
<name>A0A7R8UKC3_HERIL</name>
<dbReference type="EMBL" id="LR899010">
    <property type="protein sequence ID" value="CAD7082253.1"/>
    <property type="molecule type" value="Genomic_DNA"/>
</dbReference>
<dbReference type="GO" id="GO:0043066">
    <property type="term" value="P:negative regulation of apoptotic process"/>
    <property type="evidence" value="ECO:0007669"/>
    <property type="project" value="TreeGrafter"/>
</dbReference>
<evidence type="ECO:0000313" key="1">
    <source>
        <dbReference type="EMBL" id="CAD7082253.1"/>
    </source>
</evidence>
<dbReference type="OMA" id="NTSISEW"/>
<reference evidence="1 2" key="1">
    <citation type="submission" date="2020-11" db="EMBL/GenBank/DDBJ databases">
        <authorList>
            <person name="Wallbank WR R."/>
            <person name="Pardo Diaz C."/>
            <person name="Kozak K."/>
            <person name="Martin S."/>
            <person name="Jiggins C."/>
            <person name="Moest M."/>
            <person name="Warren A I."/>
            <person name="Generalovic N T."/>
            <person name="Byers J.R.P. K."/>
            <person name="Montejo-Kovacevich G."/>
            <person name="Yen C E."/>
        </authorList>
    </citation>
    <scope>NUCLEOTIDE SEQUENCE [LARGE SCALE GENOMIC DNA]</scope>
</reference>
<gene>
    <name evidence="1" type="ORF">HERILL_LOCUS5302</name>
</gene>
<dbReference type="Proteomes" id="UP000594454">
    <property type="component" value="Chromosome 2"/>
</dbReference>
<dbReference type="SMART" id="SM00238">
    <property type="entry name" value="BIR"/>
    <property type="match status" value="5"/>
</dbReference>
<evidence type="ECO:0000313" key="2">
    <source>
        <dbReference type="Proteomes" id="UP000594454"/>
    </source>
</evidence>
<sequence length="444" mass="50498">MAFSSKGVIYALETFESAPEHIKHKSKEFVAAGLLYTGEYNEVYCETCEVKINAPNEDIDPWVSHHNAKPDCLYLNIIQKYVPGQSVPLEEENKCDLTKFLSFVATSYDKAPAALKAKAARLTMSGFYYTGRGDQIECCSCKETYESLPRDVDPWEWHLKSKPNCEYVQLVQKYALIDGSGSQDLPAKVASYEKSPDVLKKNSGQYAMAGFFYTGYSDRVHCRSCNLTLSDVTDATDPWKEHAKFQPDCEYITIVQKFGILNAMNQQDLPTNLESYSKAPAVLKKAARRCALAGFVYTGYSDQVLCRSCNTSISEWTEHDDPWEKHITSAPNCKYVETLKKHELIDLTDQDLLTKITSFELAPRNLRKIRGRFALAGFFYTGQGDRVKCYSCGFNQANWPDETDPWQEHLDNSPDCRYVKLLQEHDVFPQEDNINEDDSENETI</sequence>
<dbReference type="GO" id="GO:0043027">
    <property type="term" value="F:cysteine-type endopeptidase inhibitor activity involved in apoptotic process"/>
    <property type="evidence" value="ECO:0007669"/>
    <property type="project" value="TreeGrafter"/>
</dbReference>
<dbReference type="Gene3D" id="1.10.1170.10">
    <property type="entry name" value="Inhibitor Of Apoptosis Protein (2mihbC-IAP-1), Chain A"/>
    <property type="match status" value="5"/>
</dbReference>
<dbReference type="OrthoDB" id="5855668at2759"/>
<dbReference type="GO" id="GO:0061630">
    <property type="term" value="F:ubiquitin protein ligase activity"/>
    <property type="evidence" value="ECO:0007669"/>
    <property type="project" value="TreeGrafter"/>
</dbReference>
<dbReference type="InterPro" id="IPR001370">
    <property type="entry name" value="BIR_rpt"/>
</dbReference>
<accession>A0A7R8UKC3</accession>
<dbReference type="InterPro" id="IPR050784">
    <property type="entry name" value="IAP"/>
</dbReference>
<dbReference type="InParanoid" id="A0A7R8UKC3"/>
<dbReference type="PROSITE" id="PS50143">
    <property type="entry name" value="BIR_REPEAT_2"/>
    <property type="match status" value="5"/>
</dbReference>
<dbReference type="GO" id="GO:0005634">
    <property type="term" value="C:nucleus"/>
    <property type="evidence" value="ECO:0007669"/>
    <property type="project" value="TreeGrafter"/>
</dbReference>